<dbReference type="Proteomes" id="UP000782312">
    <property type="component" value="Unassembled WGS sequence"/>
</dbReference>
<accession>A0A932HWV8</accession>
<evidence type="ECO:0000256" key="1">
    <source>
        <dbReference type="ARBA" id="ARBA00004651"/>
    </source>
</evidence>
<comment type="subcellular location">
    <subcellularLocation>
        <location evidence="1 8">Cell membrane</location>
        <topology evidence="1 8">Multi-pass membrane protein</topology>
    </subcellularLocation>
</comment>
<feature type="transmembrane region" description="Helical" evidence="8">
    <location>
        <begin position="456"/>
        <end position="475"/>
    </location>
</feature>
<protein>
    <submittedName>
        <fullName evidence="11">ABC transporter permease subunit</fullName>
    </submittedName>
</protein>
<dbReference type="CDD" id="cd13607">
    <property type="entry name" value="PBP2_AfProX_like"/>
    <property type="match status" value="1"/>
</dbReference>
<keyword evidence="4 8" id="KW-1133">Transmembrane helix</keyword>
<comment type="similarity">
    <text evidence="8">Belongs to the binding-protein-dependent transport system permease family.</text>
</comment>
<feature type="transmembrane region" description="Helical" evidence="8">
    <location>
        <begin position="300"/>
        <end position="322"/>
    </location>
</feature>
<dbReference type="InterPro" id="IPR041894">
    <property type="entry name" value="PBP2_ProX-like"/>
</dbReference>
<evidence type="ECO:0000256" key="7">
    <source>
        <dbReference type="ARBA" id="ARBA00035652"/>
    </source>
</evidence>
<dbReference type="GO" id="GO:0043190">
    <property type="term" value="C:ATP-binding cassette (ABC) transporter complex"/>
    <property type="evidence" value="ECO:0007669"/>
    <property type="project" value="InterPro"/>
</dbReference>
<reference evidence="11" key="1">
    <citation type="submission" date="2020-07" db="EMBL/GenBank/DDBJ databases">
        <title>Huge and variable diversity of episymbiotic CPR bacteria and DPANN archaea in groundwater ecosystems.</title>
        <authorList>
            <person name="He C.Y."/>
            <person name="Keren R."/>
            <person name="Whittaker M."/>
            <person name="Farag I.F."/>
            <person name="Doudna J."/>
            <person name="Cate J.H.D."/>
            <person name="Banfield J.F."/>
        </authorList>
    </citation>
    <scope>NUCLEOTIDE SEQUENCE</scope>
    <source>
        <strain evidence="11">NC_groundwater_763_Ag_S-0.2um_68_21</strain>
    </source>
</reference>
<dbReference type="PANTHER" id="PTHR30177:SF4">
    <property type="entry name" value="OSMOPROTECTANT IMPORT PERMEASE PROTEIN OSMW"/>
    <property type="match status" value="1"/>
</dbReference>
<keyword evidence="5 8" id="KW-0472">Membrane</keyword>
<sequence length="493" mass="52552">MGLLAAWLLACAAPAGGAAVRVGSKKFTESVILGEIAAQLVRHAGDSPTHRKELGGTRVLWNALLSGEIDAYPEYTGTIAYELLAGRGLEAEDRMRAALEGMGIRMSRSLGFNNTYAIGMKEEAAARLGIRAISDLRAHPGLRLFLTNEFMDRKDGWPSLRERYRLPHAAVRGLDHDLAYRALEAGQIEATDLYSTDAEILQHNLRVLEDDLEHFPAYRAVLLYRADLERRAPAAARALLSVEGRIATEDMIRMNALAKVDRVPEEIVASRFLAEKLGVRSRVEAETAWRRFLRHTEEHLALVGLSLGAAIAAALPLGILAAKNAAAGQVILAVVGIIQTIPSLALLVFMIPLLGIGGPPAVVALFLYSLLPIVRNTSAGLNGIPVEVRESSEALGLPPGARLRLVELPLASSAILAGIKTSAVINVGTATLGALIGAGGYGQPILTGIRLADTRLILEGAVPAALLALLVQGLFEIAERALVSPGLRLKVQS</sequence>
<dbReference type="Gene3D" id="3.40.190.120">
    <property type="entry name" value="Osmoprotection protein (prox), domain 2"/>
    <property type="match status" value="1"/>
</dbReference>
<keyword evidence="2 8" id="KW-0813">Transport</keyword>
<evidence type="ECO:0000256" key="2">
    <source>
        <dbReference type="ARBA" id="ARBA00022448"/>
    </source>
</evidence>
<comment type="caution">
    <text evidence="11">The sequence shown here is derived from an EMBL/GenBank/DDBJ whole genome shotgun (WGS) entry which is preliminary data.</text>
</comment>
<dbReference type="CDD" id="cd06261">
    <property type="entry name" value="TM_PBP2"/>
    <property type="match status" value="1"/>
</dbReference>
<evidence type="ECO:0000256" key="6">
    <source>
        <dbReference type="ARBA" id="ARBA00035642"/>
    </source>
</evidence>
<dbReference type="GO" id="GO:0022857">
    <property type="term" value="F:transmembrane transporter activity"/>
    <property type="evidence" value="ECO:0007669"/>
    <property type="project" value="InterPro"/>
</dbReference>
<dbReference type="AlphaFoldDB" id="A0A932HWV8"/>
<dbReference type="Gene3D" id="3.40.190.10">
    <property type="entry name" value="Periplasmic binding protein-like II"/>
    <property type="match status" value="1"/>
</dbReference>
<dbReference type="InterPro" id="IPR000515">
    <property type="entry name" value="MetI-like"/>
</dbReference>
<feature type="domain" description="ABC transmembrane type-1" evidence="10">
    <location>
        <begin position="296"/>
        <end position="475"/>
    </location>
</feature>
<dbReference type="EMBL" id="JACPUR010000004">
    <property type="protein sequence ID" value="MBI3126503.1"/>
    <property type="molecule type" value="Genomic_DNA"/>
</dbReference>
<evidence type="ECO:0000256" key="3">
    <source>
        <dbReference type="ARBA" id="ARBA00022692"/>
    </source>
</evidence>
<feature type="transmembrane region" description="Helical" evidence="8">
    <location>
        <begin position="357"/>
        <end position="374"/>
    </location>
</feature>
<evidence type="ECO:0000259" key="10">
    <source>
        <dbReference type="PROSITE" id="PS50928"/>
    </source>
</evidence>
<keyword evidence="3 8" id="KW-0812">Transmembrane</keyword>
<name>A0A932HWV8_UNCTE</name>
<evidence type="ECO:0000256" key="8">
    <source>
        <dbReference type="RuleBase" id="RU363032"/>
    </source>
</evidence>
<comment type="similarity">
    <text evidence="6">In the C-terminal section; belongs to the OsmX family.</text>
</comment>
<dbReference type="GO" id="GO:0031460">
    <property type="term" value="P:glycine betaine transport"/>
    <property type="evidence" value="ECO:0007669"/>
    <property type="project" value="UniProtKB-ARBA"/>
</dbReference>
<keyword evidence="9" id="KW-0732">Signal</keyword>
<dbReference type="Pfam" id="PF04069">
    <property type="entry name" value="OpuAC"/>
    <property type="match status" value="1"/>
</dbReference>
<dbReference type="InterPro" id="IPR007210">
    <property type="entry name" value="ABC_Gly_betaine_transp_sub-bd"/>
</dbReference>
<proteinExistence type="inferred from homology"/>
<evidence type="ECO:0000256" key="5">
    <source>
        <dbReference type="ARBA" id="ARBA00023136"/>
    </source>
</evidence>
<comment type="similarity">
    <text evidence="7">In the N-terminal section; belongs to the binding-protein-dependent transport system permease family.</text>
</comment>
<dbReference type="Gene3D" id="1.10.3720.10">
    <property type="entry name" value="MetI-like"/>
    <property type="match status" value="1"/>
</dbReference>
<gene>
    <name evidence="11" type="ORF">HYZ11_02730</name>
</gene>
<organism evidence="11 12">
    <name type="scientific">Tectimicrobiota bacterium</name>
    <dbReference type="NCBI Taxonomy" id="2528274"/>
    <lineage>
        <taxon>Bacteria</taxon>
        <taxon>Pseudomonadati</taxon>
        <taxon>Nitrospinota/Tectimicrobiota group</taxon>
        <taxon>Candidatus Tectimicrobiota</taxon>
    </lineage>
</organism>
<evidence type="ECO:0000313" key="12">
    <source>
        <dbReference type="Proteomes" id="UP000782312"/>
    </source>
</evidence>
<dbReference type="InterPro" id="IPR051204">
    <property type="entry name" value="ABC_transp_perm/SBD"/>
</dbReference>
<dbReference type="Pfam" id="PF00528">
    <property type="entry name" value="BPD_transp_1"/>
    <property type="match status" value="1"/>
</dbReference>
<feature type="transmembrane region" description="Helical" evidence="8">
    <location>
        <begin position="329"/>
        <end position="351"/>
    </location>
</feature>
<dbReference type="SUPFAM" id="SSF161098">
    <property type="entry name" value="MetI-like"/>
    <property type="match status" value="1"/>
</dbReference>
<evidence type="ECO:0000256" key="4">
    <source>
        <dbReference type="ARBA" id="ARBA00022989"/>
    </source>
</evidence>
<dbReference type="PROSITE" id="PS50928">
    <property type="entry name" value="ABC_TM1"/>
    <property type="match status" value="1"/>
</dbReference>
<evidence type="ECO:0000313" key="11">
    <source>
        <dbReference type="EMBL" id="MBI3126503.1"/>
    </source>
</evidence>
<dbReference type="SUPFAM" id="SSF53850">
    <property type="entry name" value="Periplasmic binding protein-like II"/>
    <property type="match status" value="1"/>
</dbReference>
<dbReference type="FunFam" id="1.10.3720.10:FF:000001">
    <property type="entry name" value="Glycine betaine ABC transporter, permease"/>
    <property type="match status" value="1"/>
</dbReference>
<feature type="signal peptide" evidence="9">
    <location>
        <begin position="1"/>
        <end position="18"/>
    </location>
</feature>
<evidence type="ECO:0000256" key="9">
    <source>
        <dbReference type="SAM" id="SignalP"/>
    </source>
</evidence>
<dbReference type="PANTHER" id="PTHR30177">
    <property type="entry name" value="GLYCINE BETAINE/L-PROLINE TRANSPORT SYSTEM PERMEASE PROTEIN PROW"/>
    <property type="match status" value="1"/>
</dbReference>
<feature type="chain" id="PRO_5037529956" evidence="9">
    <location>
        <begin position="19"/>
        <end position="493"/>
    </location>
</feature>
<dbReference type="InterPro" id="IPR035906">
    <property type="entry name" value="MetI-like_sf"/>
</dbReference>